<dbReference type="EMBL" id="JASDAP010000007">
    <property type="protein sequence ID" value="KAK1899884.1"/>
    <property type="molecule type" value="Genomic_DNA"/>
</dbReference>
<comment type="caution">
    <text evidence="2">The sequence shown here is derived from an EMBL/GenBank/DDBJ whole genome shotgun (WGS) entry which is preliminary data.</text>
</comment>
<evidence type="ECO:0000256" key="1">
    <source>
        <dbReference type="SAM" id="MobiDB-lite"/>
    </source>
</evidence>
<evidence type="ECO:0000313" key="3">
    <source>
        <dbReference type="Proteomes" id="UP001228049"/>
    </source>
</evidence>
<evidence type="ECO:0000313" key="2">
    <source>
        <dbReference type="EMBL" id="KAK1899884.1"/>
    </source>
</evidence>
<proteinExistence type="predicted"/>
<reference evidence="2" key="1">
    <citation type="submission" date="2023-04" db="EMBL/GenBank/DDBJ databases">
        <title>Chromosome-level genome of Chaenocephalus aceratus.</title>
        <authorList>
            <person name="Park H."/>
        </authorList>
    </citation>
    <scope>NUCLEOTIDE SEQUENCE</scope>
    <source>
        <strain evidence="2">DE</strain>
        <tissue evidence="2">Muscle</tissue>
    </source>
</reference>
<dbReference type="Proteomes" id="UP001228049">
    <property type="component" value="Unassembled WGS sequence"/>
</dbReference>
<feature type="region of interest" description="Disordered" evidence="1">
    <location>
        <begin position="39"/>
        <end position="74"/>
    </location>
</feature>
<sequence length="97" mass="11017">IDALAALKSPPAVCKKPWRPPRTPSSCLNRQLVHLDKLKGWDDDDEEHGRAGFHSGREEGQPSFSRQHQAHDGMWPSCSPFLKLKALYSLNKKLRLM</sequence>
<feature type="non-terminal residue" evidence="2">
    <location>
        <position position="1"/>
    </location>
</feature>
<feature type="non-terminal residue" evidence="2">
    <location>
        <position position="97"/>
    </location>
</feature>
<dbReference type="AlphaFoldDB" id="A0AAD9FFI3"/>
<feature type="compositionally biased region" description="Basic and acidic residues" evidence="1">
    <location>
        <begin position="39"/>
        <end position="60"/>
    </location>
</feature>
<keyword evidence="3" id="KW-1185">Reference proteome</keyword>
<gene>
    <name evidence="2" type="ORF">KUDE01_000671</name>
</gene>
<accession>A0AAD9FFI3</accession>
<protein>
    <submittedName>
        <fullName evidence="2">VPS74-like protein</fullName>
    </submittedName>
</protein>
<organism evidence="2 3">
    <name type="scientific">Dissostichus eleginoides</name>
    <name type="common">Patagonian toothfish</name>
    <name type="synonym">Dissostichus amissus</name>
    <dbReference type="NCBI Taxonomy" id="100907"/>
    <lineage>
        <taxon>Eukaryota</taxon>
        <taxon>Metazoa</taxon>
        <taxon>Chordata</taxon>
        <taxon>Craniata</taxon>
        <taxon>Vertebrata</taxon>
        <taxon>Euteleostomi</taxon>
        <taxon>Actinopterygii</taxon>
        <taxon>Neopterygii</taxon>
        <taxon>Teleostei</taxon>
        <taxon>Neoteleostei</taxon>
        <taxon>Acanthomorphata</taxon>
        <taxon>Eupercaria</taxon>
        <taxon>Perciformes</taxon>
        <taxon>Notothenioidei</taxon>
        <taxon>Nototheniidae</taxon>
        <taxon>Dissostichus</taxon>
    </lineage>
</organism>
<name>A0AAD9FFI3_DISEL</name>